<dbReference type="AlphaFoldDB" id="A0A4C1ZMJ2"/>
<accession>A0A4C1ZMJ2</accession>
<protein>
    <submittedName>
        <fullName evidence="1">Uncharacterized protein</fullName>
    </submittedName>
</protein>
<evidence type="ECO:0000313" key="1">
    <source>
        <dbReference type="EMBL" id="GBP90111.1"/>
    </source>
</evidence>
<comment type="caution">
    <text evidence="1">The sequence shown here is derived from an EMBL/GenBank/DDBJ whole genome shotgun (WGS) entry which is preliminary data.</text>
</comment>
<dbReference type="EMBL" id="BGZK01002058">
    <property type="protein sequence ID" value="GBP90111.1"/>
    <property type="molecule type" value="Genomic_DNA"/>
</dbReference>
<proteinExistence type="predicted"/>
<reference evidence="1 2" key="1">
    <citation type="journal article" date="2019" name="Commun. Biol.">
        <title>The bagworm genome reveals a unique fibroin gene that provides high tensile strength.</title>
        <authorList>
            <person name="Kono N."/>
            <person name="Nakamura H."/>
            <person name="Ohtoshi R."/>
            <person name="Tomita M."/>
            <person name="Numata K."/>
            <person name="Arakawa K."/>
        </authorList>
    </citation>
    <scope>NUCLEOTIDE SEQUENCE [LARGE SCALE GENOMIC DNA]</scope>
</reference>
<sequence>MGVVRISQYALRRSGAAHRRARADFPTRAKERTLRIRERENSPAFLKDGNEKEYLDIVRLCAPGYIAAGANEDLFNVPDGHKGERRPQSNPARAAHLHTHGDVSRKPLRRNWIFSEGVRNTHVAYGDVVTSAAAAVVWMRILNLVPNR</sequence>
<name>A0A4C1ZMJ2_EUMVA</name>
<gene>
    <name evidence="1" type="ORF">EVAR_62462_1</name>
</gene>
<organism evidence="1 2">
    <name type="scientific">Eumeta variegata</name>
    <name type="common">Bagworm moth</name>
    <name type="synonym">Eumeta japonica</name>
    <dbReference type="NCBI Taxonomy" id="151549"/>
    <lineage>
        <taxon>Eukaryota</taxon>
        <taxon>Metazoa</taxon>
        <taxon>Ecdysozoa</taxon>
        <taxon>Arthropoda</taxon>
        <taxon>Hexapoda</taxon>
        <taxon>Insecta</taxon>
        <taxon>Pterygota</taxon>
        <taxon>Neoptera</taxon>
        <taxon>Endopterygota</taxon>
        <taxon>Lepidoptera</taxon>
        <taxon>Glossata</taxon>
        <taxon>Ditrysia</taxon>
        <taxon>Tineoidea</taxon>
        <taxon>Psychidae</taxon>
        <taxon>Oiketicinae</taxon>
        <taxon>Eumeta</taxon>
    </lineage>
</organism>
<keyword evidence="2" id="KW-1185">Reference proteome</keyword>
<evidence type="ECO:0000313" key="2">
    <source>
        <dbReference type="Proteomes" id="UP000299102"/>
    </source>
</evidence>
<dbReference type="Proteomes" id="UP000299102">
    <property type="component" value="Unassembled WGS sequence"/>
</dbReference>